<name>A6W8S1_KINRD</name>
<evidence type="ECO:0000313" key="2">
    <source>
        <dbReference type="EMBL" id="ABS03210.1"/>
    </source>
</evidence>
<keyword evidence="3" id="KW-1185">Reference proteome</keyword>
<dbReference type="STRING" id="266940.Krad_1724"/>
<feature type="region of interest" description="Disordered" evidence="1">
    <location>
        <begin position="1"/>
        <end position="45"/>
    </location>
</feature>
<evidence type="ECO:0000256" key="1">
    <source>
        <dbReference type="SAM" id="MobiDB-lite"/>
    </source>
</evidence>
<organism evidence="2 3">
    <name type="scientific">Kineococcus radiotolerans (strain ATCC BAA-149 / DSM 14245 / SRS30216)</name>
    <dbReference type="NCBI Taxonomy" id="266940"/>
    <lineage>
        <taxon>Bacteria</taxon>
        <taxon>Bacillati</taxon>
        <taxon>Actinomycetota</taxon>
        <taxon>Actinomycetes</taxon>
        <taxon>Kineosporiales</taxon>
        <taxon>Kineosporiaceae</taxon>
        <taxon>Kineococcus</taxon>
    </lineage>
</organism>
<dbReference type="EMBL" id="CP000750">
    <property type="protein sequence ID" value="ABS03210.1"/>
    <property type="molecule type" value="Genomic_DNA"/>
</dbReference>
<dbReference type="eggNOG" id="ENOG5033CKG">
    <property type="taxonomic scope" value="Bacteria"/>
</dbReference>
<sequence>MPGPAPKPAAQRRRTNAAPGTIQLPAEGRRGNPPKWPLSTPKPSSWPSLWRLPQAVAWERLHLTRVVARYAATLVLAESPDGSAAILGEVRQMEDRLGLNPMAMLRLRWEISAPVEQASSAEVTRLDDYRDL</sequence>
<proteinExistence type="predicted"/>
<dbReference type="OrthoDB" id="3391752at2"/>
<reference evidence="3" key="1">
    <citation type="journal article" date="2008" name="PLoS ONE">
        <title>Survival in nuclear waste, extreme resistance, and potential applications gleaned from the genome sequence of Kineococcus radiotolerans SRS30216.</title>
        <authorList>
            <person name="Bagwell C.E."/>
            <person name="Bhat S."/>
            <person name="Hawkins G.M."/>
            <person name="Smith B.W."/>
            <person name="Biswas T."/>
            <person name="Hoover T.R."/>
            <person name="Saunders E."/>
            <person name="Han C.S."/>
            <person name="Tsodikov O.V."/>
            <person name="Shimkets L.J."/>
        </authorList>
    </citation>
    <scope>NUCLEOTIDE SEQUENCE [LARGE SCALE GENOMIC DNA]</scope>
    <source>
        <strain evidence="3">ATCC BAA-149 / DSM 14245 / SRS30216</strain>
    </source>
</reference>
<dbReference type="KEGG" id="kra:Krad_1724"/>
<evidence type="ECO:0000313" key="3">
    <source>
        <dbReference type="Proteomes" id="UP000001116"/>
    </source>
</evidence>
<gene>
    <name evidence="2" type="ordered locus">Krad_1724</name>
</gene>
<protein>
    <submittedName>
        <fullName evidence="2">Uncharacterized protein</fullName>
    </submittedName>
</protein>
<dbReference type="Proteomes" id="UP000001116">
    <property type="component" value="Chromosome"/>
</dbReference>
<dbReference type="AlphaFoldDB" id="A6W8S1"/>
<accession>A6W8S1</accession>
<dbReference type="RefSeq" id="WP_011981651.1">
    <property type="nucleotide sequence ID" value="NC_009664.2"/>
</dbReference>
<dbReference type="Pfam" id="PF25673">
    <property type="entry name" value="Terminase_7"/>
    <property type="match status" value="1"/>
</dbReference>
<dbReference type="InterPro" id="IPR057972">
    <property type="entry name" value="Terminase_7"/>
</dbReference>
<dbReference type="HOGENOM" id="CLU_128068_1_0_11"/>